<sequence>MEKSLSAITGDINIEARNGKTDALISGLSYDSRTTCRGDLYFALPGLHADGHAFVEQAIAAGARAVIHQVPLSLYHPEIAYLQVTNSRISMSPVAAAFYDHPSRVLKVIGVTGTDGKSSTVSFLHQLLTGMGLKCGFLSTVQFNTGGESVKNHFRQSTPEATEIHKTLRAMVEAGCSHAVIESTSHGLSPKNNRLGDICYDAAVITNISHEHLEFHGTMEQYMDDKANLFRMTGQNRGIAVINIDDKNHNLFAGTASGCRSISFYSATGAQKADYRARGIEETPASIAFTLDSPKGEARVDLNVAGRFNVDNILAASAAVCELEGVEPKTLEPLFPGLKAVKGRMVPVDEGQAFQVIVDYAHTPGAFRRLFPAIRPLVRGRLFALFSSAGERDLEKRPVLGSIADEYCDVIVLADEDPRGENPMALLEEVASGCRNKTKGKSLFLIENRKEAMRHAFSMMKKDDCILLLGKGHEGSIIYANGPVPWDEEEMARILLRELTGKRE</sequence>
<gene>
    <name evidence="10" type="primary">murE</name>
    <name evidence="15" type="ordered locus">Spirs_2893</name>
</gene>
<dbReference type="Gene3D" id="3.90.190.20">
    <property type="entry name" value="Mur ligase, C-terminal domain"/>
    <property type="match status" value="1"/>
</dbReference>
<keyword evidence="5 10" id="KW-0067">ATP-binding</keyword>
<feature type="modified residue" description="N6-carboxylysine" evidence="10">
    <location>
        <position position="226"/>
    </location>
</feature>
<evidence type="ECO:0000313" key="16">
    <source>
        <dbReference type="Proteomes" id="UP000002318"/>
    </source>
</evidence>
<comment type="caution">
    <text evidence="10">Lacks conserved residue(s) required for the propagation of feature annotation.</text>
</comment>
<feature type="domain" description="Mur ligase C-terminal" evidence="13">
    <location>
        <begin position="343"/>
        <end position="472"/>
    </location>
</feature>
<dbReference type="Pfam" id="PF08245">
    <property type="entry name" value="Mur_ligase_M"/>
    <property type="match status" value="1"/>
</dbReference>
<dbReference type="InterPro" id="IPR005761">
    <property type="entry name" value="UDP-N-AcMur-Glu-dNH2Pim_ligase"/>
</dbReference>
<dbReference type="PANTHER" id="PTHR23135:SF4">
    <property type="entry name" value="UDP-N-ACETYLMURAMOYL-L-ALANYL-D-GLUTAMATE--2,6-DIAMINOPIMELATE LIGASE MURE HOMOLOG, CHLOROPLASTIC"/>
    <property type="match status" value="1"/>
</dbReference>
<evidence type="ECO:0000259" key="12">
    <source>
        <dbReference type="Pfam" id="PF01225"/>
    </source>
</evidence>
<keyword evidence="3 10" id="KW-0132">Cell division</keyword>
<comment type="function">
    <text evidence="10">Catalyzes the addition of an amino acid to the nucleotide precursor UDP-N-acetylmuramoyl-L-alanyl-D-glutamate (UMAG) in the biosynthesis of bacterial cell-wall peptidoglycan.</text>
</comment>
<keyword evidence="10" id="KW-0963">Cytoplasm</keyword>
<feature type="domain" description="Mur ligase N-terminal catalytic" evidence="12">
    <location>
        <begin position="25"/>
        <end position="86"/>
    </location>
</feature>
<dbReference type="STRING" id="573413.Spirs_2893"/>
<dbReference type="HAMAP" id="MF_00208">
    <property type="entry name" value="MurE"/>
    <property type="match status" value="1"/>
</dbReference>
<dbReference type="InterPro" id="IPR036615">
    <property type="entry name" value="Mur_ligase_C_dom_sf"/>
</dbReference>
<keyword evidence="4 10" id="KW-0547">Nucleotide-binding</keyword>
<evidence type="ECO:0000256" key="3">
    <source>
        <dbReference type="ARBA" id="ARBA00022618"/>
    </source>
</evidence>
<dbReference type="SUPFAM" id="SSF53623">
    <property type="entry name" value="MurD-like peptide ligases, catalytic domain"/>
    <property type="match status" value="1"/>
</dbReference>
<dbReference type="OrthoDB" id="9800958at2"/>
<dbReference type="AlphaFoldDB" id="E1R3M5"/>
<evidence type="ECO:0000259" key="14">
    <source>
        <dbReference type="Pfam" id="PF08245"/>
    </source>
</evidence>
<dbReference type="GO" id="GO:0016881">
    <property type="term" value="F:acid-amino acid ligase activity"/>
    <property type="evidence" value="ECO:0007669"/>
    <property type="project" value="UniProtKB-UniRule"/>
</dbReference>
<dbReference type="GO" id="GO:0005737">
    <property type="term" value="C:cytoplasm"/>
    <property type="evidence" value="ECO:0007669"/>
    <property type="project" value="UniProtKB-SubCell"/>
</dbReference>
<dbReference type="Gene3D" id="3.40.1390.10">
    <property type="entry name" value="MurE/MurF, N-terminal domain"/>
    <property type="match status" value="1"/>
</dbReference>
<comment type="similarity">
    <text evidence="1 10">Belongs to the MurCDEF family. MurE subfamily.</text>
</comment>
<feature type="binding site" evidence="10">
    <location>
        <position position="194"/>
    </location>
    <ligand>
        <name>UDP-N-acetyl-alpha-D-muramoyl-L-alanyl-D-glutamate</name>
        <dbReference type="ChEBI" id="CHEBI:83900"/>
    </ligand>
</feature>
<evidence type="ECO:0000256" key="5">
    <source>
        <dbReference type="ARBA" id="ARBA00022840"/>
    </source>
</evidence>
<keyword evidence="10" id="KW-0460">Magnesium</keyword>
<evidence type="ECO:0000256" key="7">
    <source>
        <dbReference type="ARBA" id="ARBA00022984"/>
    </source>
</evidence>
<comment type="pathway">
    <text evidence="10 11">Cell wall biogenesis; peptidoglycan biosynthesis.</text>
</comment>
<dbReference type="RefSeq" id="WP_013255455.1">
    <property type="nucleotide sequence ID" value="NC_014364.1"/>
</dbReference>
<dbReference type="EMBL" id="CP002116">
    <property type="protein sequence ID" value="ADK81996.1"/>
    <property type="molecule type" value="Genomic_DNA"/>
</dbReference>
<keyword evidence="9 10" id="KW-0961">Cell wall biogenesis/degradation</keyword>
<proteinExistence type="inferred from homology"/>
<feature type="binding site" evidence="10">
    <location>
        <position position="32"/>
    </location>
    <ligand>
        <name>UDP-N-acetyl-alpha-D-muramoyl-L-alanyl-D-glutamate</name>
        <dbReference type="ChEBI" id="CHEBI:83900"/>
    </ligand>
</feature>
<evidence type="ECO:0000256" key="6">
    <source>
        <dbReference type="ARBA" id="ARBA00022960"/>
    </source>
</evidence>
<evidence type="ECO:0000256" key="4">
    <source>
        <dbReference type="ARBA" id="ARBA00022741"/>
    </source>
</evidence>
<dbReference type="GO" id="GO:0009252">
    <property type="term" value="P:peptidoglycan biosynthetic process"/>
    <property type="evidence" value="ECO:0007669"/>
    <property type="project" value="UniProtKB-UniRule"/>
</dbReference>
<dbReference type="Proteomes" id="UP000002318">
    <property type="component" value="Chromosome"/>
</dbReference>
<protein>
    <recommendedName>
        <fullName evidence="10">UDP-N-acetylmuramyl-tripeptide synthetase</fullName>
        <ecNumber evidence="10">6.3.2.-</ecNumber>
    </recommendedName>
    <alternativeName>
        <fullName evidence="10">UDP-MurNAc-tripeptide synthetase</fullName>
    </alternativeName>
</protein>
<keyword evidence="2 10" id="KW-0436">Ligase</keyword>
<dbReference type="NCBIfam" id="NF001126">
    <property type="entry name" value="PRK00139.1-4"/>
    <property type="match status" value="1"/>
</dbReference>
<dbReference type="EC" id="6.3.2.-" evidence="10"/>
<feature type="binding site" evidence="10">
    <location>
        <begin position="113"/>
        <end position="119"/>
    </location>
    <ligand>
        <name>ATP</name>
        <dbReference type="ChEBI" id="CHEBI:30616"/>
    </ligand>
</feature>
<feature type="domain" description="Mur ligase central" evidence="14">
    <location>
        <begin position="111"/>
        <end position="320"/>
    </location>
</feature>
<evidence type="ECO:0000256" key="8">
    <source>
        <dbReference type="ARBA" id="ARBA00023306"/>
    </source>
</evidence>
<dbReference type="eggNOG" id="COG0769">
    <property type="taxonomic scope" value="Bacteria"/>
</dbReference>
<feature type="binding site" evidence="10">
    <location>
        <begin position="157"/>
        <end position="158"/>
    </location>
    <ligand>
        <name>UDP-N-acetyl-alpha-D-muramoyl-L-alanyl-D-glutamate</name>
        <dbReference type="ChEBI" id="CHEBI:83900"/>
    </ligand>
</feature>
<comment type="cofactor">
    <cofactor evidence="10">
        <name>Mg(2+)</name>
        <dbReference type="ChEBI" id="CHEBI:18420"/>
    </cofactor>
</comment>
<dbReference type="InterPro" id="IPR000713">
    <property type="entry name" value="Mur_ligase_N"/>
</dbReference>
<dbReference type="Pfam" id="PF02875">
    <property type="entry name" value="Mur_ligase_C"/>
    <property type="match status" value="1"/>
</dbReference>
<keyword evidence="16" id="KW-1185">Reference proteome</keyword>
<dbReference type="GO" id="GO:0051301">
    <property type="term" value="P:cell division"/>
    <property type="evidence" value="ECO:0007669"/>
    <property type="project" value="UniProtKB-KW"/>
</dbReference>
<evidence type="ECO:0000256" key="1">
    <source>
        <dbReference type="ARBA" id="ARBA00005898"/>
    </source>
</evidence>
<evidence type="ECO:0000256" key="10">
    <source>
        <dbReference type="HAMAP-Rule" id="MF_00208"/>
    </source>
</evidence>
<comment type="PTM">
    <text evidence="10">Carboxylation is probably crucial for Mg(2+) binding and, consequently, for the gamma-phosphate positioning of ATP.</text>
</comment>
<dbReference type="InterPro" id="IPR035911">
    <property type="entry name" value="MurE/MurF_N"/>
</dbReference>
<dbReference type="Gene3D" id="3.40.1190.10">
    <property type="entry name" value="Mur-like, catalytic domain"/>
    <property type="match status" value="1"/>
</dbReference>
<dbReference type="InterPro" id="IPR013221">
    <property type="entry name" value="Mur_ligase_cen"/>
</dbReference>
<organism evidence="15 16">
    <name type="scientific">Sediminispirochaeta smaragdinae (strain DSM 11293 / JCM 15392 / SEBR 4228)</name>
    <name type="common">Spirochaeta smaragdinae</name>
    <dbReference type="NCBI Taxonomy" id="573413"/>
    <lineage>
        <taxon>Bacteria</taxon>
        <taxon>Pseudomonadati</taxon>
        <taxon>Spirochaetota</taxon>
        <taxon>Spirochaetia</taxon>
        <taxon>Spirochaetales</taxon>
        <taxon>Spirochaetaceae</taxon>
        <taxon>Sediminispirochaeta</taxon>
    </lineage>
</organism>
<keyword evidence="8 10" id="KW-0131">Cell cycle</keyword>
<evidence type="ECO:0000259" key="13">
    <source>
        <dbReference type="Pfam" id="PF02875"/>
    </source>
</evidence>
<evidence type="ECO:0000256" key="2">
    <source>
        <dbReference type="ARBA" id="ARBA00022598"/>
    </source>
</evidence>
<dbReference type="InterPro" id="IPR036565">
    <property type="entry name" value="Mur-like_cat_sf"/>
</dbReference>
<dbReference type="SUPFAM" id="SSF63418">
    <property type="entry name" value="MurE/MurF N-terminal domain"/>
    <property type="match status" value="1"/>
</dbReference>
<evidence type="ECO:0000256" key="11">
    <source>
        <dbReference type="RuleBase" id="RU004135"/>
    </source>
</evidence>
<dbReference type="PANTHER" id="PTHR23135">
    <property type="entry name" value="MUR LIGASE FAMILY MEMBER"/>
    <property type="match status" value="1"/>
</dbReference>
<dbReference type="GO" id="GO:0008360">
    <property type="term" value="P:regulation of cell shape"/>
    <property type="evidence" value="ECO:0007669"/>
    <property type="project" value="UniProtKB-KW"/>
</dbReference>
<dbReference type="KEGG" id="ssm:Spirs_2893"/>
<dbReference type="NCBIfam" id="TIGR01085">
    <property type="entry name" value="murE"/>
    <property type="match status" value="1"/>
</dbReference>
<keyword evidence="6 10" id="KW-0133">Cell shape</keyword>
<comment type="subcellular location">
    <subcellularLocation>
        <location evidence="10 11">Cytoplasm</location>
    </subcellularLocation>
</comment>
<evidence type="ECO:0000256" key="9">
    <source>
        <dbReference type="ARBA" id="ARBA00023316"/>
    </source>
</evidence>
<dbReference type="InterPro" id="IPR004101">
    <property type="entry name" value="Mur_ligase_C"/>
</dbReference>
<dbReference type="SUPFAM" id="SSF53244">
    <property type="entry name" value="MurD-like peptide ligases, peptide-binding domain"/>
    <property type="match status" value="1"/>
</dbReference>
<dbReference type="GO" id="GO:0005524">
    <property type="term" value="F:ATP binding"/>
    <property type="evidence" value="ECO:0007669"/>
    <property type="project" value="UniProtKB-UniRule"/>
</dbReference>
<dbReference type="Pfam" id="PF01225">
    <property type="entry name" value="Mur_ligase"/>
    <property type="match status" value="1"/>
</dbReference>
<keyword evidence="7 10" id="KW-0573">Peptidoglycan synthesis</keyword>
<name>E1R3M5_SEDSS</name>
<accession>E1R3M5</accession>
<dbReference type="GO" id="GO:0000287">
    <property type="term" value="F:magnesium ion binding"/>
    <property type="evidence" value="ECO:0007669"/>
    <property type="project" value="UniProtKB-UniRule"/>
</dbReference>
<dbReference type="GO" id="GO:0071555">
    <property type="term" value="P:cell wall organization"/>
    <property type="evidence" value="ECO:0007669"/>
    <property type="project" value="UniProtKB-KW"/>
</dbReference>
<evidence type="ECO:0000313" key="15">
    <source>
        <dbReference type="EMBL" id="ADK81996.1"/>
    </source>
</evidence>
<feature type="binding site" evidence="10">
    <location>
        <position position="184"/>
    </location>
    <ligand>
        <name>UDP-N-acetyl-alpha-D-muramoyl-L-alanyl-D-glutamate</name>
        <dbReference type="ChEBI" id="CHEBI:83900"/>
    </ligand>
</feature>
<dbReference type="UniPathway" id="UPA00219"/>
<reference evidence="15 16" key="1">
    <citation type="journal article" date="2010" name="Stand. Genomic Sci.">
        <title>Complete genome sequence of Spirochaeta smaragdinae type strain (SEBR 4228).</title>
        <authorList>
            <person name="Mavromatis K."/>
            <person name="Yasawong M."/>
            <person name="Chertkov O."/>
            <person name="Lapidus A."/>
            <person name="Lucas S."/>
            <person name="Nolan M."/>
            <person name="Del Rio T.G."/>
            <person name="Tice H."/>
            <person name="Cheng J.F."/>
            <person name="Pitluck S."/>
            <person name="Liolios K."/>
            <person name="Ivanova N."/>
            <person name="Tapia R."/>
            <person name="Han C."/>
            <person name="Bruce D."/>
            <person name="Goodwin L."/>
            <person name="Pati A."/>
            <person name="Chen A."/>
            <person name="Palaniappan K."/>
            <person name="Land M."/>
            <person name="Hauser L."/>
            <person name="Chang Y.J."/>
            <person name="Jeffries C.D."/>
            <person name="Detter J.C."/>
            <person name="Rohde M."/>
            <person name="Brambilla E."/>
            <person name="Spring S."/>
            <person name="Goker M."/>
            <person name="Sikorski J."/>
            <person name="Woyke T."/>
            <person name="Bristow J."/>
            <person name="Eisen J.A."/>
            <person name="Markowitz V."/>
            <person name="Hugenholtz P."/>
            <person name="Klenk H.P."/>
            <person name="Kyrpides N.C."/>
        </authorList>
    </citation>
    <scope>NUCLEOTIDE SEQUENCE [LARGE SCALE GENOMIC DNA]</scope>
    <source>
        <strain evidence="16">DSM 11293 / JCM 15392 / SEBR 4228</strain>
    </source>
</reference>
<dbReference type="HOGENOM" id="CLU_022291_4_1_12"/>